<proteinExistence type="predicted"/>
<reference evidence="1" key="1">
    <citation type="journal article" date="2020" name="Nature">
        <title>Giant virus diversity and host interactions through global metagenomics.</title>
        <authorList>
            <person name="Schulz F."/>
            <person name="Roux S."/>
            <person name="Paez-Espino D."/>
            <person name="Jungbluth S."/>
            <person name="Walsh D.A."/>
            <person name="Denef V.J."/>
            <person name="McMahon K.D."/>
            <person name="Konstantinidis K.T."/>
            <person name="Eloe-Fadrosh E.A."/>
            <person name="Kyrpides N.C."/>
            <person name="Woyke T."/>
        </authorList>
    </citation>
    <scope>NUCLEOTIDE SEQUENCE</scope>
    <source>
        <strain evidence="1">GVMAG-S-1062768-28</strain>
    </source>
</reference>
<evidence type="ECO:0000313" key="1">
    <source>
        <dbReference type="EMBL" id="QHU08053.1"/>
    </source>
</evidence>
<accession>A0A6C0JRR7</accession>
<organism evidence="1">
    <name type="scientific">viral metagenome</name>
    <dbReference type="NCBI Taxonomy" id="1070528"/>
    <lineage>
        <taxon>unclassified sequences</taxon>
        <taxon>metagenomes</taxon>
        <taxon>organismal metagenomes</taxon>
    </lineage>
</organism>
<sequence length="111" mass="12853">MPSNYYEDALTFVLDLMRRLSPMNNSTTIIFASEELEIYKKVCATLEKGFVVSIEKDNSLHISWGKGNLPTKANYFTPFYQQSRDIKNTKQRIKNAIAGKNDPDPDEYEFF</sequence>
<name>A0A6C0JRR7_9ZZZZ</name>
<protein>
    <submittedName>
        <fullName evidence="1">Uncharacterized protein</fullName>
    </submittedName>
</protein>
<dbReference type="EMBL" id="MN740694">
    <property type="protein sequence ID" value="QHU08053.1"/>
    <property type="molecule type" value="Genomic_DNA"/>
</dbReference>
<dbReference type="AlphaFoldDB" id="A0A6C0JRR7"/>